<dbReference type="AlphaFoldDB" id="A0A8J9UT82"/>
<name>A0A8J9UT82_9NEOP</name>
<dbReference type="EMBL" id="OV170221">
    <property type="protein sequence ID" value="CAH0714305.1"/>
    <property type="molecule type" value="Genomic_DNA"/>
</dbReference>
<organism evidence="1 2">
    <name type="scientific">Brenthis ino</name>
    <name type="common">lesser marbled fritillary</name>
    <dbReference type="NCBI Taxonomy" id="405034"/>
    <lineage>
        <taxon>Eukaryota</taxon>
        <taxon>Metazoa</taxon>
        <taxon>Ecdysozoa</taxon>
        <taxon>Arthropoda</taxon>
        <taxon>Hexapoda</taxon>
        <taxon>Insecta</taxon>
        <taxon>Pterygota</taxon>
        <taxon>Neoptera</taxon>
        <taxon>Endopterygota</taxon>
        <taxon>Lepidoptera</taxon>
        <taxon>Glossata</taxon>
        <taxon>Ditrysia</taxon>
        <taxon>Papilionoidea</taxon>
        <taxon>Nymphalidae</taxon>
        <taxon>Heliconiinae</taxon>
        <taxon>Argynnini</taxon>
        <taxon>Brenthis</taxon>
    </lineage>
</organism>
<proteinExistence type="predicted"/>
<evidence type="ECO:0000313" key="2">
    <source>
        <dbReference type="Proteomes" id="UP000838878"/>
    </source>
</evidence>
<sequence>MWPRKVEDTGARDELWFYVQCRDKSLERGVKAGIDASPGGGEARRRPTHVLQPIGLGYLCLREYFFYYIFSPAAVNK</sequence>
<reference evidence="1" key="1">
    <citation type="submission" date="2021-12" db="EMBL/GenBank/DDBJ databases">
        <authorList>
            <person name="Martin H S."/>
        </authorList>
    </citation>
    <scope>NUCLEOTIDE SEQUENCE</scope>
</reference>
<keyword evidence="2" id="KW-1185">Reference proteome</keyword>
<protein>
    <submittedName>
        <fullName evidence="1">Uncharacterized protein</fullName>
    </submittedName>
</protein>
<gene>
    <name evidence="1" type="ORF">BINO364_LOCUS1370</name>
</gene>
<evidence type="ECO:0000313" key="1">
    <source>
        <dbReference type="EMBL" id="CAH0714305.1"/>
    </source>
</evidence>
<feature type="non-terminal residue" evidence="1">
    <location>
        <position position="77"/>
    </location>
</feature>
<accession>A0A8J9UT82</accession>
<dbReference type="Proteomes" id="UP000838878">
    <property type="component" value="Chromosome 1"/>
</dbReference>